<comment type="caution">
    <text evidence="3">The sequence shown here is derived from an EMBL/GenBank/DDBJ whole genome shotgun (WGS) entry which is preliminary data.</text>
</comment>
<name>A0AB34FU19_9HYPO</name>
<feature type="domain" description="Aminoglycoside phosphotransferase" evidence="2">
    <location>
        <begin position="678"/>
        <end position="880"/>
    </location>
</feature>
<evidence type="ECO:0000313" key="3">
    <source>
        <dbReference type="EMBL" id="KAJ6442415.1"/>
    </source>
</evidence>
<feature type="compositionally biased region" description="Basic and acidic residues" evidence="1">
    <location>
        <begin position="430"/>
        <end position="444"/>
    </location>
</feature>
<dbReference type="Gene3D" id="3.90.1200.10">
    <property type="match status" value="1"/>
</dbReference>
<protein>
    <submittedName>
        <fullName evidence="3">Parp domain-containing protein</fullName>
    </submittedName>
</protein>
<dbReference type="Gene3D" id="3.90.228.10">
    <property type="match status" value="1"/>
</dbReference>
<evidence type="ECO:0000313" key="4">
    <source>
        <dbReference type="Proteomes" id="UP001163105"/>
    </source>
</evidence>
<feature type="region of interest" description="Disordered" evidence="1">
    <location>
        <begin position="415"/>
        <end position="444"/>
    </location>
</feature>
<dbReference type="AlphaFoldDB" id="A0AB34FU19"/>
<dbReference type="EMBL" id="JAQHRD010000004">
    <property type="protein sequence ID" value="KAJ6442415.1"/>
    <property type="molecule type" value="Genomic_DNA"/>
</dbReference>
<accession>A0AB34FU19</accession>
<reference evidence="3" key="1">
    <citation type="submission" date="2023-01" db="EMBL/GenBank/DDBJ databases">
        <title>The growth and conidiation of Purpureocillium lavendulum are regulated by nitrogen source and histone H3K14 acetylation.</title>
        <authorList>
            <person name="Tang P."/>
            <person name="Han J."/>
            <person name="Zhang C."/>
            <person name="Tang P."/>
            <person name="Qi F."/>
            <person name="Zhang K."/>
            <person name="Liang L."/>
        </authorList>
    </citation>
    <scope>NUCLEOTIDE SEQUENCE</scope>
    <source>
        <strain evidence="3">YMF1.00683</strain>
    </source>
</reference>
<dbReference type="PANTHER" id="PTHR21310:SF15">
    <property type="entry name" value="AMINOGLYCOSIDE PHOSPHOTRANSFERASE DOMAIN-CONTAINING PROTEIN"/>
    <property type="match status" value="1"/>
</dbReference>
<dbReference type="Pfam" id="PF01636">
    <property type="entry name" value="APH"/>
    <property type="match status" value="1"/>
</dbReference>
<dbReference type="InterPro" id="IPR051678">
    <property type="entry name" value="AGP_Transferase"/>
</dbReference>
<keyword evidence="4" id="KW-1185">Reference proteome</keyword>
<evidence type="ECO:0000259" key="2">
    <source>
        <dbReference type="Pfam" id="PF01636"/>
    </source>
</evidence>
<dbReference type="InterPro" id="IPR011009">
    <property type="entry name" value="Kinase-like_dom_sf"/>
</dbReference>
<dbReference type="SUPFAM" id="SSF56399">
    <property type="entry name" value="ADP-ribosylation"/>
    <property type="match status" value="1"/>
</dbReference>
<dbReference type="InterPro" id="IPR002575">
    <property type="entry name" value="Aminoglycoside_PTrfase"/>
</dbReference>
<dbReference type="PANTHER" id="PTHR21310">
    <property type="entry name" value="AMINOGLYCOSIDE PHOSPHOTRANSFERASE-RELATED-RELATED"/>
    <property type="match status" value="1"/>
</dbReference>
<proteinExistence type="predicted"/>
<dbReference type="Proteomes" id="UP001163105">
    <property type="component" value="Unassembled WGS sequence"/>
</dbReference>
<organism evidence="3 4">
    <name type="scientific">Purpureocillium lavendulum</name>
    <dbReference type="NCBI Taxonomy" id="1247861"/>
    <lineage>
        <taxon>Eukaryota</taxon>
        <taxon>Fungi</taxon>
        <taxon>Dikarya</taxon>
        <taxon>Ascomycota</taxon>
        <taxon>Pezizomycotina</taxon>
        <taxon>Sordariomycetes</taxon>
        <taxon>Hypocreomycetidae</taxon>
        <taxon>Hypocreales</taxon>
        <taxon>Ophiocordycipitaceae</taxon>
        <taxon>Purpureocillium</taxon>
    </lineage>
</organism>
<gene>
    <name evidence="3" type="ORF">O9K51_05974</name>
</gene>
<sequence>MAAAASELSDDDLVQLSVLRDEETDGLVEAGHLSDKHRWDSPLESTISFEYDEMTLHVTPGPAYPVAQPAWEIVNRSMPIDAVDGLRRRLRGIIAEGHVVNTAERLRAWVAACDGREFDYSKVITLMADEARRALAVFRIERERKTPTKRRKSPASQLGFDMKRGVDIQMLSSSELALRYLGKTPQDVAAMIPPQYRVQHIEEVIRKDLAVGFDQAHAQLRAQLSELPLRVLRRHAPPQMCRSTRVSDYVEHLSRPRLTFHGTQRRFVSSIVRHGFLRPGMRDPSTGAAHAVRCGATYGRGIYSSPDAGFGLAYADWWCGRTAPGSYFGVKLVVCATLMGRARLMYREDGWREHDEAHEGADSHVGNDGLEYVVFAPERILPVYVVHLDWGDDNAAFFEDVPDDPAEYAAWAAARASKNRRKTAPPHPRLLGDDAERQSAGDRQRAREAVFARAAKYFPYGYGPASGTSFQVLEVGEVSEDEEDYGEYQEQRVDGGGGGGDGEGGMGAGGYWSWQKMGEIEDHGGEEGLARDEYLAQKRAHGPAWSDVLLPDEEGGRVTKEDVEDDDYEFCLGRLMGAEDGQDASAYDPAAREAEARELATLIGKIDTDALAARASRLRNGVACTVARLQYDAKTRSSVMGGMNYHIELRFKDGVVWIARIRRFNATSPPAPLRDYIVRSEVATLRFLEQTAVPAPKVHEFALEGPDNPVGVGFILMDKMPGRSLRWSTATPEQRKRVMDQIADVFIELQKNPFRALGSLDESESTRIGPFARESLTNFEGPEMQTIGPCSSWQEYQLSSLRLVLDLILREEMYTQRPMDAYLIHRFLIDLVPCVLPPSAADGKFYLKHADDKGDHVLVDDDFNVTAIIDWEWAHTAPAYHAFNSPIGFLPVAEFYDGKSTIGVDEAAFAQLLESKGRNDLAIHVKRGRVQHLFTFCSGYDLEDWDGFLGLFRGLRDAAGKDGGMGWDEWRATAMARYSDDEGLRSLLVRGTHK</sequence>
<evidence type="ECO:0000256" key="1">
    <source>
        <dbReference type="SAM" id="MobiDB-lite"/>
    </source>
</evidence>
<dbReference type="SUPFAM" id="SSF56112">
    <property type="entry name" value="Protein kinase-like (PK-like)"/>
    <property type="match status" value="1"/>
</dbReference>